<keyword evidence="5 7" id="KW-1133">Transmembrane helix</keyword>
<feature type="transmembrane region" description="Helical" evidence="7">
    <location>
        <begin position="89"/>
        <end position="111"/>
    </location>
</feature>
<dbReference type="Pfam" id="PF05977">
    <property type="entry name" value="MFS_3"/>
    <property type="match status" value="1"/>
</dbReference>
<keyword evidence="4 7" id="KW-0812">Transmembrane</keyword>
<evidence type="ECO:0000256" key="7">
    <source>
        <dbReference type="SAM" id="Phobius"/>
    </source>
</evidence>
<feature type="transmembrane region" description="Helical" evidence="7">
    <location>
        <begin position="357"/>
        <end position="376"/>
    </location>
</feature>
<evidence type="ECO:0000256" key="5">
    <source>
        <dbReference type="ARBA" id="ARBA00022989"/>
    </source>
</evidence>
<feature type="transmembrane region" description="Helical" evidence="7">
    <location>
        <begin position="322"/>
        <end position="345"/>
    </location>
</feature>
<dbReference type="CDD" id="cd06173">
    <property type="entry name" value="MFS_MefA_like"/>
    <property type="match status" value="1"/>
</dbReference>
<evidence type="ECO:0000256" key="4">
    <source>
        <dbReference type="ARBA" id="ARBA00022692"/>
    </source>
</evidence>
<gene>
    <name evidence="9" type="ORF">YBN1229_v1_1825</name>
</gene>
<evidence type="ECO:0000313" key="10">
    <source>
        <dbReference type="Proteomes" id="UP000033187"/>
    </source>
</evidence>
<proteinExistence type="predicted"/>
<dbReference type="KEGG" id="fiy:BN1229_v1_1825"/>
<dbReference type="InterPro" id="IPR036259">
    <property type="entry name" value="MFS_trans_sf"/>
</dbReference>
<name>A0A0D6JFB7_9HYPH</name>
<dbReference type="GO" id="GO:0022857">
    <property type="term" value="F:transmembrane transporter activity"/>
    <property type="evidence" value="ECO:0007669"/>
    <property type="project" value="InterPro"/>
</dbReference>
<dbReference type="PANTHER" id="PTHR23513:SF11">
    <property type="entry name" value="STAPHYLOFERRIN A TRANSPORTER"/>
    <property type="match status" value="1"/>
</dbReference>
<evidence type="ECO:0000256" key="3">
    <source>
        <dbReference type="ARBA" id="ARBA00022475"/>
    </source>
</evidence>
<feature type="transmembrane region" description="Helical" evidence="7">
    <location>
        <begin position="151"/>
        <end position="178"/>
    </location>
</feature>
<keyword evidence="2" id="KW-0813">Transport</keyword>
<feature type="transmembrane region" description="Helical" evidence="7">
    <location>
        <begin position="382"/>
        <end position="404"/>
    </location>
</feature>
<accession>A0A0D6JFB7</accession>
<dbReference type="InterPro" id="IPR010290">
    <property type="entry name" value="TM_effector"/>
</dbReference>
<evidence type="ECO:0000313" key="9">
    <source>
        <dbReference type="EMBL" id="CPR18693.1"/>
    </source>
</evidence>
<evidence type="ECO:0000259" key="8">
    <source>
        <dbReference type="PROSITE" id="PS50850"/>
    </source>
</evidence>
<sequence>MDAKKTTESAKAPSAWAPLARPAFAVLWTATIVSNIGTWMHDVGAGWLMTDLSPSPLVVAAVQAATTLPVFLFALPAGALADIVDRRKLLLIVNAILGVVAGILAFLVSFGMVTPTLLLLITFIMGTGAAFMAPAWQAVVPQLVPRQELTAAIALNSMGINVSRAIGPALAGFLIVAYGLATPFFINALSVVGIIAALLWWRQPRIAESQLPPEQVGSAIVAGLRYALNSRPVAWTLIRALGFFIFASAFWALIPLIVRNVLKGGPTLYGILLGCLGAGAVAGAVALPKLKARFGPDITVAAGSIGTATVLAILSFTDNPILAAIACGLAGVSWIAVLSSLQVSAQTALPNWVRARGLSIFLTVFFGAMSGGSLIWGKVATLVGIPTTLLVAAAGALLMIPLTWRAKLNQGETLDLTPSMHWPQPLVSDEATHDRGPVMIQVTYEIAEKDRANFITLMNELSAARRRGGGYGWTLMQDAADPSRFVETWCEVSWLYHLRHHERVTGADHAVQDRILALHRGSDPPVVTHLIRA</sequence>
<dbReference type="OrthoDB" id="9809918at2"/>
<evidence type="ECO:0000256" key="2">
    <source>
        <dbReference type="ARBA" id="ARBA00022448"/>
    </source>
</evidence>
<dbReference type="GO" id="GO:0005886">
    <property type="term" value="C:plasma membrane"/>
    <property type="evidence" value="ECO:0007669"/>
    <property type="project" value="UniProtKB-SubCell"/>
</dbReference>
<dbReference type="Proteomes" id="UP000033187">
    <property type="component" value="Chromosome 1"/>
</dbReference>
<evidence type="ECO:0000256" key="1">
    <source>
        <dbReference type="ARBA" id="ARBA00004651"/>
    </source>
</evidence>
<keyword evidence="10" id="KW-1185">Reference proteome</keyword>
<keyword evidence="3" id="KW-1003">Cell membrane</keyword>
<evidence type="ECO:0000256" key="6">
    <source>
        <dbReference type="ARBA" id="ARBA00023136"/>
    </source>
</evidence>
<feature type="transmembrane region" description="Helical" evidence="7">
    <location>
        <begin position="298"/>
        <end position="316"/>
    </location>
</feature>
<dbReference type="AlphaFoldDB" id="A0A0D6JFB7"/>
<dbReference type="RefSeq" id="WP_046477964.1">
    <property type="nucleotide sequence ID" value="NZ_LN829118.1"/>
</dbReference>
<feature type="transmembrane region" description="Helical" evidence="7">
    <location>
        <begin position="266"/>
        <end position="286"/>
    </location>
</feature>
<dbReference type="KEGG" id="fil:BN1229_v1_1822"/>
<reference evidence="10" key="1">
    <citation type="submission" date="2015-02" db="EMBL/GenBank/DDBJ databases">
        <authorList>
            <person name="Chooi Y.-H."/>
        </authorList>
    </citation>
    <scope>NUCLEOTIDE SEQUENCE [LARGE SCALE GENOMIC DNA]</scope>
    <source>
        <strain evidence="10">strain Y</strain>
    </source>
</reference>
<dbReference type="Gene3D" id="1.20.1250.20">
    <property type="entry name" value="MFS general substrate transporter like domains"/>
    <property type="match status" value="1"/>
</dbReference>
<feature type="transmembrane region" description="Helical" evidence="7">
    <location>
        <begin position="57"/>
        <end position="77"/>
    </location>
</feature>
<organism evidence="9 10">
    <name type="scientific">Candidatus Filomicrobium marinum</name>
    <dbReference type="NCBI Taxonomy" id="1608628"/>
    <lineage>
        <taxon>Bacteria</taxon>
        <taxon>Pseudomonadati</taxon>
        <taxon>Pseudomonadota</taxon>
        <taxon>Alphaproteobacteria</taxon>
        <taxon>Hyphomicrobiales</taxon>
        <taxon>Hyphomicrobiaceae</taxon>
        <taxon>Filomicrobium</taxon>
    </lineage>
</organism>
<protein>
    <submittedName>
        <fullName evidence="9">MFS transporter</fullName>
    </submittedName>
</protein>
<feature type="transmembrane region" description="Helical" evidence="7">
    <location>
        <begin position="184"/>
        <end position="201"/>
    </location>
</feature>
<feature type="domain" description="Major facilitator superfamily (MFS) profile" evidence="8">
    <location>
        <begin position="23"/>
        <end position="411"/>
    </location>
</feature>
<dbReference type="SUPFAM" id="SSF103473">
    <property type="entry name" value="MFS general substrate transporter"/>
    <property type="match status" value="1"/>
</dbReference>
<feature type="transmembrane region" description="Helical" evidence="7">
    <location>
        <begin position="233"/>
        <end position="254"/>
    </location>
</feature>
<dbReference type="InterPro" id="IPR020846">
    <property type="entry name" value="MFS_dom"/>
</dbReference>
<dbReference type="EMBL" id="LN829119">
    <property type="protein sequence ID" value="CPR18693.1"/>
    <property type="molecule type" value="Genomic_DNA"/>
</dbReference>
<dbReference type="PROSITE" id="PS50850">
    <property type="entry name" value="MFS"/>
    <property type="match status" value="1"/>
</dbReference>
<dbReference type="PANTHER" id="PTHR23513">
    <property type="entry name" value="INTEGRAL MEMBRANE EFFLUX PROTEIN-RELATED"/>
    <property type="match status" value="1"/>
</dbReference>
<feature type="transmembrane region" description="Helical" evidence="7">
    <location>
        <begin position="117"/>
        <end position="139"/>
    </location>
</feature>
<keyword evidence="6 7" id="KW-0472">Membrane</keyword>
<comment type="subcellular location">
    <subcellularLocation>
        <location evidence="1">Cell membrane</location>
        <topology evidence="1">Multi-pass membrane protein</topology>
    </subcellularLocation>
</comment>